<evidence type="ECO:0000313" key="2">
    <source>
        <dbReference type="Proteomes" id="UP000232722"/>
    </source>
</evidence>
<reference evidence="1 2" key="2">
    <citation type="submission" date="2017-09" db="EMBL/GenBank/DDBJ databases">
        <title>Extensive intraspecific genome diversity in a model arbuscular mycorrhizal fungus.</title>
        <authorList>
            <person name="Chen E.C."/>
            <person name="Morin E."/>
            <person name="Beaudet D."/>
            <person name="Noel J."/>
            <person name="Ndikumana S."/>
            <person name="Charron P."/>
            <person name="St-Onge C."/>
            <person name="Giorgi J."/>
            <person name="Grigoriev I.V."/>
            <person name="Roux C."/>
            <person name="Martin F.M."/>
            <person name="Corradi N."/>
        </authorList>
    </citation>
    <scope>NUCLEOTIDE SEQUENCE [LARGE SCALE GENOMIC DNA]</scope>
    <source>
        <strain evidence="1 2">A5</strain>
    </source>
</reference>
<accession>A0A2N0P9C6</accession>
<proteinExistence type="predicted"/>
<dbReference type="VEuPathDB" id="FungiDB:RhiirA1_403604"/>
<name>A0A2N0P9C6_9GLOM</name>
<reference evidence="1 2" key="1">
    <citation type="submission" date="2016-04" db="EMBL/GenBank/DDBJ databases">
        <title>Genome analyses suggest a sexual origin of heterokaryosis in a supposedly ancient asexual fungus.</title>
        <authorList>
            <person name="Ropars J."/>
            <person name="Sedzielewska K."/>
            <person name="Noel J."/>
            <person name="Charron P."/>
            <person name="Farinelli L."/>
            <person name="Marton T."/>
            <person name="Kruger M."/>
            <person name="Pelin A."/>
            <person name="Brachmann A."/>
            <person name="Corradi N."/>
        </authorList>
    </citation>
    <scope>NUCLEOTIDE SEQUENCE [LARGE SCALE GENOMIC DNA]</scope>
    <source>
        <strain evidence="1 2">A5</strain>
    </source>
</reference>
<dbReference type="EMBL" id="LLXJ01001188">
    <property type="protein sequence ID" value="PKC03432.1"/>
    <property type="molecule type" value="Genomic_DNA"/>
</dbReference>
<dbReference type="VEuPathDB" id="FungiDB:RhiirFUN_008523"/>
<comment type="caution">
    <text evidence="1">The sequence shown here is derived from an EMBL/GenBank/DDBJ whole genome shotgun (WGS) entry which is preliminary data.</text>
</comment>
<sequence>MIRKSRSDKKDTTCKRCGKVCVNPNKLCEHLRRKNLCKPLSEITASIQVPIQVPIQAPIQEVIQKSAINDTPFKNPKIEWIYQDIKRKLGIFKNLQQETSCRPKNFDRKRFYLEMKKEGNRPYTDKKGVVAEICKEIFPERLPEVTGDTDTPVQTPKPELQITVQDPAPKPELIHGRKYITKEEAKAWVNPNAWKSRERIKTWGARLQKRWKELDLGDKPIEVNDLDGCKILFHDLEQYDPEAVHLSTLKELKKYEKILESEGGPEPKTQSFREGNNLINKEFERLGEIKGPKRSEKDLEFREQEELGTAVKRRAIAVHHAKVPKSHPDNGSDIRKMLESRRKQFREILEKEFDKREQFKFALCSLTKFFIDDKPVNEKQEKKNSRTDWLRNRQIIVYNRNEIDDYLSNAFEQILYQVEERGNKTNS</sequence>
<gene>
    <name evidence="1" type="ORF">RhiirA5_423769</name>
</gene>
<organism evidence="1 2">
    <name type="scientific">Rhizophagus irregularis</name>
    <dbReference type="NCBI Taxonomy" id="588596"/>
    <lineage>
        <taxon>Eukaryota</taxon>
        <taxon>Fungi</taxon>
        <taxon>Fungi incertae sedis</taxon>
        <taxon>Mucoromycota</taxon>
        <taxon>Glomeromycotina</taxon>
        <taxon>Glomeromycetes</taxon>
        <taxon>Glomerales</taxon>
        <taxon>Glomeraceae</taxon>
        <taxon>Rhizophagus</taxon>
    </lineage>
</organism>
<dbReference type="VEuPathDB" id="FungiDB:FUN_014684"/>
<dbReference type="Proteomes" id="UP000232722">
    <property type="component" value="Unassembled WGS sequence"/>
</dbReference>
<dbReference type="AlphaFoldDB" id="A0A2N0P9C6"/>
<evidence type="ECO:0000313" key="1">
    <source>
        <dbReference type="EMBL" id="PKC03432.1"/>
    </source>
</evidence>
<protein>
    <submittedName>
        <fullName evidence="1">Uncharacterized protein</fullName>
    </submittedName>
</protein>